<evidence type="ECO:0000256" key="2">
    <source>
        <dbReference type="ARBA" id="ARBA00023002"/>
    </source>
</evidence>
<dbReference type="InterPro" id="IPR046867">
    <property type="entry name" value="AldOxase/xan_DH_MoCoBD2"/>
</dbReference>
<dbReference type="SUPFAM" id="SSF56003">
    <property type="entry name" value="Molybdenum cofactor-binding domain"/>
    <property type="match status" value="1"/>
</dbReference>
<dbReference type="InterPro" id="IPR008274">
    <property type="entry name" value="AldOxase/xan_DH_MoCoBD1"/>
</dbReference>
<feature type="domain" description="Aldehyde oxidase/xanthine dehydrogenase a/b hammerhead" evidence="3">
    <location>
        <begin position="44"/>
        <end position="157"/>
    </location>
</feature>
<organism evidence="4 5">
    <name type="scientific">Borborobacter arsenicus</name>
    <dbReference type="NCBI Taxonomy" id="1851146"/>
    <lineage>
        <taxon>Bacteria</taxon>
        <taxon>Pseudomonadati</taxon>
        <taxon>Pseudomonadota</taxon>
        <taxon>Alphaproteobacteria</taxon>
        <taxon>Hyphomicrobiales</taxon>
        <taxon>Phyllobacteriaceae</taxon>
        <taxon>Borborobacter</taxon>
    </lineage>
</organism>
<dbReference type="SUPFAM" id="SSF54665">
    <property type="entry name" value="CO dehydrogenase molybdoprotein N-domain-like"/>
    <property type="match status" value="1"/>
</dbReference>
<dbReference type="InterPro" id="IPR016208">
    <property type="entry name" value="Ald_Oxase/xanthine_DH-like"/>
</dbReference>
<sequence>MNDAAFQPGPSTPVPLSEDDVLVSSRPKYVGKPVQRLEDPRLLTGAGRYVADMVINRMVHVAFLRSDQSHARILAIRTEAARAATGVIGVYTAADFSDIPPVVATSRMRNYHATSNPALAVDKVRYVGEPVAVVVAKSRYLAEDALALIEVDYEPLDAVIEPEAAAASTTALLHDQFGTNVIFERVFQTGEASQVLAAAPLSVKGRFRFHRKSPLFMENRSYLAEYDRGRDLLTLHSSTQIPGIVRDVLSSLLAMPGKVRVVAPDVGGGFGGKGSLYQEEIIVSALARKLGRPVKFVSDRMEDLASSSQGFDELVEAELGFDETGRFLALKADVLGDIGAYSIYPWTAALEPVQVVSFLPGAYKIPNYFGRVRGVATSKAPTGPYRGVGRPTSVFVLERLVDMAAHKLGMDPKDLRHRNLVGADEFPYRIGSGIIWERSGFVECLDRACEVIDYEALRQRQQAARKQGRWLGIGIATYAELTGIGSRISVAPGMPINTGNESATVRIDSTGAVTAIFGVASHGQSLETTLAQIVAEELGVRPQDVEIVHGDSAATAHGTGTYASRSAVIGGGAAILTTRALREKVKRVASHLLEASVEDIETGDGRIFVRGTDHQITFAELARAVYSDMQTLPLDKREKLEASESFDPYLGTTTTATHIALVEIDPETYGVKLQRFVVAEDCGRMINPLVVDGQVHGGVAQGIGAALLEELVFDGQGQLLTASLVDYMVPTAVEVPAIEVSHLESVLPNNPGGFRGMGEGGTIGAPAAVANAIADALAPLGIEIFELPATPERLFRLISAAGAIPGKAGAGFPSGIAQETNAMEE</sequence>
<dbReference type="InterPro" id="IPR000674">
    <property type="entry name" value="Ald_Oxase/Xan_DH_a/b"/>
</dbReference>
<dbReference type="Gene3D" id="3.90.1170.50">
    <property type="entry name" value="Aldehyde oxidase/xanthine dehydrogenase, a/b hammerhead"/>
    <property type="match status" value="1"/>
</dbReference>
<dbReference type="SMART" id="SM01008">
    <property type="entry name" value="Ald_Xan_dh_C"/>
    <property type="match status" value="1"/>
</dbReference>
<evidence type="ECO:0000259" key="3">
    <source>
        <dbReference type="SMART" id="SM01008"/>
    </source>
</evidence>
<comment type="caution">
    <text evidence="4">The sequence shown here is derived from an EMBL/GenBank/DDBJ whole genome shotgun (WGS) entry which is preliminary data.</text>
</comment>
<dbReference type="OrthoDB" id="9758509at2"/>
<accession>A0A432V361</accession>
<keyword evidence="2" id="KW-0560">Oxidoreductase</keyword>
<dbReference type="PANTHER" id="PTHR11908">
    <property type="entry name" value="XANTHINE DEHYDROGENASE"/>
    <property type="match status" value="1"/>
</dbReference>
<evidence type="ECO:0000313" key="4">
    <source>
        <dbReference type="EMBL" id="RUM96644.1"/>
    </source>
</evidence>
<dbReference type="PANTHER" id="PTHR11908:SF132">
    <property type="entry name" value="ALDEHYDE OXIDASE 1-RELATED"/>
    <property type="match status" value="1"/>
</dbReference>
<dbReference type="Proteomes" id="UP000281647">
    <property type="component" value="Unassembled WGS sequence"/>
</dbReference>
<dbReference type="InterPro" id="IPR037165">
    <property type="entry name" value="AldOxase/xan_DH_Mopterin-bd_sf"/>
</dbReference>
<dbReference type="EMBL" id="RKST01000017">
    <property type="protein sequence ID" value="RUM96644.1"/>
    <property type="molecule type" value="Genomic_DNA"/>
</dbReference>
<dbReference type="Pfam" id="PF01315">
    <property type="entry name" value="Ald_Xan_dh_C"/>
    <property type="match status" value="1"/>
</dbReference>
<dbReference type="GO" id="GO:0016491">
    <property type="term" value="F:oxidoreductase activity"/>
    <property type="evidence" value="ECO:0007669"/>
    <property type="project" value="UniProtKB-KW"/>
</dbReference>
<dbReference type="InterPro" id="IPR036856">
    <property type="entry name" value="Ald_Oxase/Xan_DH_a/b_sf"/>
</dbReference>
<protein>
    <submittedName>
        <fullName evidence="4">Xanthine dehydrogenase family protein molybdopterin-binding subunit</fullName>
    </submittedName>
</protein>
<gene>
    <name evidence="4" type="ORF">EET67_16800</name>
</gene>
<dbReference type="AlphaFoldDB" id="A0A432V361"/>
<reference evidence="4 5" key="1">
    <citation type="submission" date="2018-11" db="EMBL/GenBank/DDBJ databases">
        <title>Pseudaminobacter arsenicus sp. nov., an arsenic-resistant bacterium isolated from arsenic-rich aquifers.</title>
        <authorList>
            <person name="Mu Y."/>
        </authorList>
    </citation>
    <scope>NUCLEOTIDE SEQUENCE [LARGE SCALE GENOMIC DNA]</scope>
    <source>
        <strain evidence="4 5">CB3</strain>
    </source>
</reference>
<dbReference type="Pfam" id="PF20256">
    <property type="entry name" value="MoCoBD_2"/>
    <property type="match status" value="1"/>
</dbReference>
<dbReference type="RefSeq" id="WP_128627698.1">
    <property type="nucleotide sequence ID" value="NZ_RKST01000017.1"/>
</dbReference>
<keyword evidence="1" id="KW-0500">Molybdenum</keyword>
<name>A0A432V361_9HYPH</name>
<dbReference type="GO" id="GO:0005506">
    <property type="term" value="F:iron ion binding"/>
    <property type="evidence" value="ECO:0007669"/>
    <property type="project" value="InterPro"/>
</dbReference>
<keyword evidence="5" id="KW-1185">Reference proteome</keyword>
<dbReference type="Gene3D" id="3.30.365.10">
    <property type="entry name" value="Aldehyde oxidase/xanthine dehydrogenase, molybdopterin binding domain"/>
    <property type="match status" value="4"/>
</dbReference>
<dbReference type="Pfam" id="PF02738">
    <property type="entry name" value="MoCoBD_1"/>
    <property type="match status" value="1"/>
</dbReference>
<proteinExistence type="predicted"/>
<evidence type="ECO:0000313" key="5">
    <source>
        <dbReference type="Proteomes" id="UP000281647"/>
    </source>
</evidence>
<evidence type="ECO:0000256" key="1">
    <source>
        <dbReference type="ARBA" id="ARBA00022505"/>
    </source>
</evidence>